<dbReference type="Gene3D" id="3.20.20.80">
    <property type="entry name" value="Glycosidases"/>
    <property type="match status" value="2"/>
</dbReference>
<reference evidence="6 7" key="1">
    <citation type="submission" date="2015-01" db="EMBL/GenBank/DDBJ databases">
        <title>The Genome Sequence of Rhinocladiella mackenzie CBS 650.93.</title>
        <authorList>
            <consortium name="The Broad Institute Genomics Platform"/>
            <person name="Cuomo C."/>
            <person name="de Hoog S."/>
            <person name="Gorbushina A."/>
            <person name="Stielow B."/>
            <person name="Teixiera M."/>
            <person name="Abouelleil A."/>
            <person name="Chapman S.B."/>
            <person name="Priest M."/>
            <person name="Young S.K."/>
            <person name="Wortman J."/>
            <person name="Nusbaum C."/>
            <person name="Birren B."/>
        </authorList>
    </citation>
    <scope>NUCLEOTIDE SEQUENCE [LARGE SCALE GENOMIC DNA]</scope>
    <source>
        <strain evidence="6 7">CBS 650.93</strain>
    </source>
</reference>
<dbReference type="EMBL" id="KN847486">
    <property type="protein sequence ID" value="KIW99507.1"/>
    <property type="molecule type" value="Genomic_DNA"/>
</dbReference>
<dbReference type="RefSeq" id="XP_013266644.1">
    <property type="nucleotide sequence ID" value="XM_013411190.1"/>
</dbReference>
<dbReference type="SMART" id="SM00642">
    <property type="entry name" value="Aamy"/>
    <property type="match status" value="1"/>
</dbReference>
<dbReference type="InterPro" id="IPR017853">
    <property type="entry name" value="GH"/>
</dbReference>
<gene>
    <name evidence="6" type="ORF">Z518_11246</name>
</gene>
<dbReference type="GO" id="GO:0005987">
    <property type="term" value="P:sucrose catabolic process"/>
    <property type="evidence" value="ECO:0007669"/>
    <property type="project" value="TreeGrafter"/>
</dbReference>
<dbReference type="GO" id="GO:0004575">
    <property type="term" value="F:sucrose alpha-glucosidase activity"/>
    <property type="evidence" value="ECO:0007669"/>
    <property type="project" value="TreeGrafter"/>
</dbReference>
<dbReference type="GO" id="GO:0004574">
    <property type="term" value="F:oligo-1,6-glucosidase activity"/>
    <property type="evidence" value="ECO:0007669"/>
    <property type="project" value="TreeGrafter"/>
</dbReference>
<evidence type="ECO:0000256" key="2">
    <source>
        <dbReference type="ARBA" id="ARBA00022801"/>
    </source>
</evidence>
<organism evidence="6 7">
    <name type="scientific">Rhinocladiella mackenziei CBS 650.93</name>
    <dbReference type="NCBI Taxonomy" id="1442369"/>
    <lineage>
        <taxon>Eukaryota</taxon>
        <taxon>Fungi</taxon>
        <taxon>Dikarya</taxon>
        <taxon>Ascomycota</taxon>
        <taxon>Pezizomycotina</taxon>
        <taxon>Eurotiomycetes</taxon>
        <taxon>Chaetothyriomycetidae</taxon>
        <taxon>Chaetothyriales</taxon>
        <taxon>Herpotrichiellaceae</taxon>
        <taxon>Rhinocladiella</taxon>
    </lineage>
</organism>
<evidence type="ECO:0000313" key="6">
    <source>
        <dbReference type="EMBL" id="KIW99507.1"/>
    </source>
</evidence>
<dbReference type="PANTHER" id="PTHR10357:SF232">
    <property type="entry name" value="GLYCOSYL HYDROLASE FAMILY 13 CATALYTIC DOMAIN-CONTAINING PROTEIN"/>
    <property type="match status" value="1"/>
</dbReference>
<dbReference type="GeneID" id="25299317"/>
<accession>A0A0D2GMD8</accession>
<comment type="similarity">
    <text evidence="1">Belongs to the glycosyl hydrolase 13 family.</text>
</comment>
<dbReference type="GO" id="GO:0000025">
    <property type="term" value="P:maltose catabolic process"/>
    <property type="evidence" value="ECO:0007669"/>
    <property type="project" value="TreeGrafter"/>
</dbReference>
<evidence type="ECO:0000313" key="7">
    <source>
        <dbReference type="Proteomes" id="UP000053617"/>
    </source>
</evidence>
<dbReference type="OrthoDB" id="1740265at2759"/>
<evidence type="ECO:0000256" key="4">
    <source>
        <dbReference type="ARBA" id="ARBA00026248"/>
    </source>
</evidence>
<evidence type="ECO:0000256" key="3">
    <source>
        <dbReference type="ARBA" id="ARBA00023295"/>
    </source>
</evidence>
<dbReference type="FunFam" id="3.20.20.80:FF:000064">
    <property type="entry name" value="Oligo-1,6-glucosidase"/>
    <property type="match status" value="1"/>
</dbReference>
<name>A0A0D2GMD8_9EURO</name>
<proteinExistence type="inferred from homology"/>
<dbReference type="Gene3D" id="3.90.400.10">
    <property type="entry name" value="Oligo-1,6-glucosidase, Domain 2"/>
    <property type="match status" value="1"/>
</dbReference>
<dbReference type="Proteomes" id="UP000053617">
    <property type="component" value="Unassembled WGS sequence"/>
</dbReference>
<dbReference type="Pfam" id="PF00128">
    <property type="entry name" value="Alpha-amylase"/>
    <property type="match status" value="1"/>
</dbReference>
<dbReference type="FunFam" id="3.90.400.10:FF:000004">
    <property type="entry name" value="Oligo-1,6-glucosidase"/>
    <property type="match status" value="1"/>
</dbReference>
<evidence type="ECO:0000256" key="1">
    <source>
        <dbReference type="ARBA" id="ARBA00008061"/>
    </source>
</evidence>
<protein>
    <recommendedName>
        <fullName evidence="5">Glycosyl hydrolase family 13 catalytic domain-containing protein</fullName>
    </recommendedName>
</protein>
<keyword evidence="3" id="KW-0326">Glycosidase</keyword>
<sequence length="282" mass="32956">MAPSFIEQPIGGWSAAPVARRAWWKEASVYQIYPSSFKDSNHDGIGDIPGILSKLDYIKELGVDAIWLCPVYKSPKVDMGYDIADYHEIDSDYGNLADLDRLIAAAHERGLNVVMDLVVNHTSDQHEWFQKSRSSKDNEYRQWYIWRKPRYDSQGNRYPPNNWWSYFHGSAWEYDEVTDEYYLHIFCAEQPDLNWEHPPLRRAIHDIMRFWLERGGLPDAPVTDRTTTWQQATIHYAAGPRLHEYLKEIGAILEEYGAFSVDGTFIFTLCFQDSSREEGWIF</sequence>
<dbReference type="InterPro" id="IPR006047">
    <property type="entry name" value="GH13_cat_dom"/>
</dbReference>
<evidence type="ECO:0000259" key="5">
    <source>
        <dbReference type="SMART" id="SM00642"/>
    </source>
</evidence>
<dbReference type="SUPFAM" id="SSF51445">
    <property type="entry name" value="(Trans)glycosidases"/>
    <property type="match status" value="1"/>
</dbReference>
<dbReference type="PANTHER" id="PTHR10357">
    <property type="entry name" value="ALPHA-AMYLASE FAMILY MEMBER"/>
    <property type="match status" value="1"/>
</dbReference>
<dbReference type="STRING" id="1442369.A0A0D2GMD8"/>
<dbReference type="VEuPathDB" id="FungiDB:Z518_11246"/>
<keyword evidence="4" id="KW-0462">Maltose metabolism</keyword>
<dbReference type="GO" id="GO:0004556">
    <property type="term" value="F:alpha-amylase activity"/>
    <property type="evidence" value="ECO:0007669"/>
    <property type="project" value="TreeGrafter"/>
</dbReference>
<dbReference type="HOGENOM" id="CLU_006462_4_1_1"/>
<keyword evidence="2" id="KW-0378">Hydrolase</keyword>
<dbReference type="InterPro" id="IPR045857">
    <property type="entry name" value="O16G_dom_2"/>
</dbReference>
<dbReference type="GO" id="GO:0033934">
    <property type="term" value="F:glucan 1,4-alpha-maltotriohydrolase activity"/>
    <property type="evidence" value="ECO:0007669"/>
    <property type="project" value="TreeGrafter"/>
</dbReference>
<dbReference type="AlphaFoldDB" id="A0A0D2GMD8"/>
<feature type="domain" description="Glycosyl hydrolase family 13 catalytic" evidence="5">
    <location>
        <begin position="31"/>
        <end position="281"/>
    </location>
</feature>
<keyword evidence="7" id="KW-1185">Reference proteome</keyword>